<protein>
    <submittedName>
        <fullName evidence="3">Prepilin-type N-terminal cleavage/methylation domain-containing protein</fullName>
    </submittedName>
</protein>
<dbReference type="PANTHER" id="PTHR30093:SF47">
    <property type="entry name" value="TYPE IV PILUS NON-CORE MINOR PILIN PILE"/>
    <property type="match status" value="1"/>
</dbReference>
<keyword evidence="2" id="KW-1133">Transmembrane helix</keyword>
<feature type="transmembrane region" description="Helical" evidence="2">
    <location>
        <begin position="30"/>
        <end position="50"/>
    </location>
</feature>
<evidence type="ECO:0000313" key="3">
    <source>
        <dbReference type="EMBL" id="NKE71554.1"/>
    </source>
</evidence>
<dbReference type="GO" id="GO:0015628">
    <property type="term" value="P:protein secretion by the type II secretion system"/>
    <property type="evidence" value="ECO:0007669"/>
    <property type="project" value="InterPro"/>
</dbReference>
<dbReference type="GO" id="GO:0015627">
    <property type="term" value="C:type II protein secretion system complex"/>
    <property type="evidence" value="ECO:0007669"/>
    <property type="project" value="InterPro"/>
</dbReference>
<dbReference type="Pfam" id="PF07963">
    <property type="entry name" value="N_methyl"/>
    <property type="match status" value="1"/>
</dbReference>
<proteinExistence type="predicted"/>
<dbReference type="Gene3D" id="3.30.700.10">
    <property type="entry name" value="Glycoprotein, Type 4 Pilin"/>
    <property type="match status" value="1"/>
</dbReference>
<keyword evidence="4" id="KW-1185">Reference proteome</keyword>
<dbReference type="Proteomes" id="UP000534783">
    <property type="component" value="Unassembled WGS sequence"/>
</dbReference>
<evidence type="ECO:0000256" key="1">
    <source>
        <dbReference type="ARBA" id="ARBA00022481"/>
    </source>
</evidence>
<keyword evidence="2" id="KW-0472">Membrane</keyword>
<evidence type="ECO:0000313" key="4">
    <source>
        <dbReference type="Proteomes" id="UP000534783"/>
    </source>
</evidence>
<organism evidence="3 4">
    <name type="scientific">Candidatus Manganitrophus noduliformans</name>
    <dbReference type="NCBI Taxonomy" id="2606439"/>
    <lineage>
        <taxon>Bacteria</taxon>
        <taxon>Pseudomonadati</taxon>
        <taxon>Nitrospirota</taxon>
        <taxon>Nitrospiria</taxon>
        <taxon>Candidatus Troglogloeales</taxon>
        <taxon>Candidatus Manganitrophaceae</taxon>
        <taxon>Candidatus Manganitrophus</taxon>
    </lineage>
</organism>
<evidence type="ECO:0000256" key="2">
    <source>
        <dbReference type="SAM" id="Phobius"/>
    </source>
</evidence>
<dbReference type="InterPro" id="IPR000983">
    <property type="entry name" value="Bac_GSPG_pilin"/>
</dbReference>
<dbReference type="NCBIfam" id="TIGR02532">
    <property type="entry name" value="IV_pilin_GFxxxE"/>
    <property type="match status" value="1"/>
</dbReference>
<keyword evidence="1" id="KW-0488">Methylation</keyword>
<dbReference type="PANTHER" id="PTHR30093">
    <property type="entry name" value="GENERAL SECRETION PATHWAY PROTEIN G"/>
    <property type="match status" value="1"/>
</dbReference>
<dbReference type="PRINTS" id="PR00813">
    <property type="entry name" value="BCTERIALGSPG"/>
</dbReference>
<comment type="caution">
    <text evidence="3">The sequence shown here is derived from an EMBL/GenBank/DDBJ whole genome shotgun (WGS) entry which is preliminary data.</text>
</comment>
<dbReference type="AlphaFoldDB" id="A0A7X6DQX7"/>
<keyword evidence="2" id="KW-0812">Transmembrane</keyword>
<dbReference type="EMBL" id="VTOW01000002">
    <property type="protein sequence ID" value="NKE71554.1"/>
    <property type="molecule type" value="Genomic_DNA"/>
</dbReference>
<gene>
    <name evidence="3" type="ORF">MNODULE_12465</name>
</gene>
<name>A0A7X6DQX7_9BACT</name>
<dbReference type="InterPro" id="IPR012902">
    <property type="entry name" value="N_methyl_site"/>
</dbReference>
<sequence>MRNQGIKGTRGIVKRVHRLFQKIRRGGEKGFTLIELMVVVAIVGILVTLAEPSYRIATIKAKEAALKKDLYVMRDVIDQYHADQGSYPAALPDLVEKGYLRAIPVDPFTGTTDSWVEIFVSEGDESGIYDVHSGSDIIGTNGTSYNEW</sequence>
<dbReference type="InterPro" id="IPR045584">
    <property type="entry name" value="Pilin-like"/>
</dbReference>
<accession>A0A7X6DQX7</accession>
<dbReference type="SUPFAM" id="SSF54523">
    <property type="entry name" value="Pili subunits"/>
    <property type="match status" value="1"/>
</dbReference>
<dbReference type="PROSITE" id="PS00409">
    <property type="entry name" value="PROKAR_NTER_METHYL"/>
    <property type="match status" value="1"/>
</dbReference>
<reference evidence="3 4" key="1">
    <citation type="journal article" date="2020" name="Nature">
        <title>Bacterial chemolithoautotrophy via manganese oxidation.</title>
        <authorList>
            <person name="Yu H."/>
            <person name="Leadbetter J.R."/>
        </authorList>
    </citation>
    <scope>NUCLEOTIDE SEQUENCE [LARGE SCALE GENOMIC DNA]</scope>
    <source>
        <strain evidence="3 4">Mn-1</strain>
    </source>
</reference>